<evidence type="ECO:0000313" key="1">
    <source>
        <dbReference type="EMBL" id="MBB5055079.1"/>
    </source>
</evidence>
<accession>A0A840N3S4</accession>
<organism evidence="1 2">
    <name type="scientific">Afipia massiliensis</name>
    <dbReference type="NCBI Taxonomy" id="211460"/>
    <lineage>
        <taxon>Bacteria</taxon>
        <taxon>Pseudomonadati</taxon>
        <taxon>Pseudomonadota</taxon>
        <taxon>Alphaproteobacteria</taxon>
        <taxon>Hyphomicrobiales</taxon>
        <taxon>Nitrobacteraceae</taxon>
        <taxon>Afipia</taxon>
    </lineage>
</organism>
<protein>
    <submittedName>
        <fullName evidence="1">Uncharacterized protein</fullName>
    </submittedName>
</protein>
<evidence type="ECO:0000313" key="2">
    <source>
        <dbReference type="Proteomes" id="UP000521227"/>
    </source>
</evidence>
<comment type="caution">
    <text evidence="1">The sequence shown here is derived from an EMBL/GenBank/DDBJ whole genome shotgun (WGS) entry which is preliminary data.</text>
</comment>
<dbReference type="RefSeq" id="WP_246395536.1">
    <property type="nucleotide sequence ID" value="NZ_JACHIJ010000011.1"/>
</dbReference>
<proteinExistence type="predicted"/>
<reference evidence="1 2" key="1">
    <citation type="submission" date="2020-08" db="EMBL/GenBank/DDBJ databases">
        <title>Genomic Encyclopedia of Type Strains, Phase IV (KMG-IV): sequencing the most valuable type-strain genomes for metagenomic binning, comparative biology and taxonomic classification.</title>
        <authorList>
            <person name="Goeker M."/>
        </authorList>
    </citation>
    <scope>NUCLEOTIDE SEQUENCE [LARGE SCALE GENOMIC DNA]</scope>
    <source>
        <strain evidence="1 2">DSM 17498</strain>
    </source>
</reference>
<sequence>MEDIVSTMAIDEKLARIRARTSNIRRYRRLLKTELTDLERNFILKRLSEEEAALAELSDETFPFHVGPRAHNGWAKLDLREGSHG</sequence>
<gene>
    <name evidence="1" type="ORF">HNQ36_005090</name>
</gene>
<dbReference type="EMBL" id="JACHIJ010000011">
    <property type="protein sequence ID" value="MBB5055079.1"/>
    <property type="molecule type" value="Genomic_DNA"/>
</dbReference>
<name>A0A840N3S4_9BRAD</name>
<dbReference type="Proteomes" id="UP000521227">
    <property type="component" value="Unassembled WGS sequence"/>
</dbReference>
<dbReference type="AlphaFoldDB" id="A0A840N3S4"/>